<evidence type="ECO:0000313" key="2">
    <source>
        <dbReference type="Proteomes" id="UP000216188"/>
    </source>
</evidence>
<sequence>MSDEHAHTHKSSTRIAQSLALIAIAVERQLLRSLASVNRMGIFAQPANSNAGKQFFLGTNG</sequence>
<gene>
    <name evidence="1" type="ORF">CEV34_0138</name>
</gene>
<dbReference type="AlphaFoldDB" id="A0A256GUB9"/>
<name>A0A256GUB9_9HYPH</name>
<evidence type="ECO:0000313" key="1">
    <source>
        <dbReference type="EMBL" id="OYR30805.1"/>
    </source>
</evidence>
<reference evidence="1 2" key="1">
    <citation type="submission" date="2017-07" db="EMBL/GenBank/DDBJ databases">
        <title>Phylogenetic study on the rhizospheric bacterium Ochrobactrum sp. A44.</title>
        <authorList>
            <person name="Krzyzanowska D.M."/>
            <person name="Ossowicki A."/>
            <person name="Rajewska M."/>
            <person name="Maciag T."/>
            <person name="Kaczynski Z."/>
            <person name="Czerwicka M."/>
            <person name="Jafra S."/>
        </authorList>
    </citation>
    <scope>NUCLEOTIDE SEQUENCE [LARGE SCALE GENOMIC DNA]</scope>
    <source>
        <strain evidence="1 2">CCUG 30717</strain>
    </source>
</reference>
<dbReference type="Proteomes" id="UP000216188">
    <property type="component" value="Unassembled WGS sequence"/>
</dbReference>
<comment type="caution">
    <text evidence="1">The sequence shown here is derived from an EMBL/GenBank/DDBJ whole genome shotgun (WGS) entry which is preliminary data.</text>
</comment>
<organism evidence="1 2">
    <name type="scientific">Brucella pseudogrignonensis</name>
    <dbReference type="NCBI Taxonomy" id="419475"/>
    <lineage>
        <taxon>Bacteria</taxon>
        <taxon>Pseudomonadati</taxon>
        <taxon>Pseudomonadota</taxon>
        <taxon>Alphaproteobacteria</taxon>
        <taxon>Hyphomicrobiales</taxon>
        <taxon>Brucellaceae</taxon>
        <taxon>Brucella/Ochrobactrum group</taxon>
        <taxon>Brucella</taxon>
    </lineage>
</organism>
<proteinExistence type="predicted"/>
<protein>
    <submittedName>
        <fullName evidence="1">Uncharacterized protein</fullName>
    </submittedName>
</protein>
<dbReference type="EMBL" id="NNRM01000003">
    <property type="protein sequence ID" value="OYR30805.1"/>
    <property type="molecule type" value="Genomic_DNA"/>
</dbReference>
<keyword evidence="2" id="KW-1185">Reference proteome</keyword>
<accession>A0A256GUB9</accession>